<proteinExistence type="predicted"/>
<comment type="caution">
    <text evidence="2">The sequence shown here is derived from an EMBL/GenBank/DDBJ whole genome shotgun (WGS) entry which is preliminary data.</text>
</comment>
<gene>
    <name evidence="2" type="ORF">TWF481_010424</name>
</gene>
<keyword evidence="3" id="KW-1185">Reference proteome</keyword>
<evidence type="ECO:0000313" key="2">
    <source>
        <dbReference type="EMBL" id="KAK6500066.1"/>
    </source>
</evidence>
<reference evidence="2 3" key="1">
    <citation type="submission" date="2023-08" db="EMBL/GenBank/DDBJ databases">
        <authorList>
            <person name="Palmer J.M."/>
        </authorList>
    </citation>
    <scope>NUCLEOTIDE SEQUENCE [LARGE SCALE GENOMIC DNA]</scope>
    <source>
        <strain evidence="2 3">TWF481</strain>
    </source>
</reference>
<keyword evidence="1" id="KW-0812">Transmembrane</keyword>
<keyword evidence="1" id="KW-1133">Transmembrane helix</keyword>
<evidence type="ECO:0000313" key="3">
    <source>
        <dbReference type="Proteomes" id="UP001370758"/>
    </source>
</evidence>
<organism evidence="2 3">
    <name type="scientific">Arthrobotrys musiformis</name>
    <dbReference type="NCBI Taxonomy" id="47236"/>
    <lineage>
        <taxon>Eukaryota</taxon>
        <taxon>Fungi</taxon>
        <taxon>Dikarya</taxon>
        <taxon>Ascomycota</taxon>
        <taxon>Pezizomycotina</taxon>
        <taxon>Orbiliomycetes</taxon>
        <taxon>Orbiliales</taxon>
        <taxon>Orbiliaceae</taxon>
        <taxon>Arthrobotrys</taxon>
    </lineage>
</organism>
<evidence type="ECO:0000256" key="1">
    <source>
        <dbReference type="SAM" id="Phobius"/>
    </source>
</evidence>
<accession>A0AAV9W0S4</accession>
<dbReference type="AlphaFoldDB" id="A0AAV9W0S4"/>
<feature type="transmembrane region" description="Helical" evidence="1">
    <location>
        <begin position="53"/>
        <end position="70"/>
    </location>
</feature>
<feature type="transmembrane region" description="Helical" evidence="1">
    <location>
        <begin position="76"/>
        <end position="96"/>
    </location>
</feature>
<keyword evidence="1" id="KW-0472">Membrane</keyword>
<sequence>MANPIQAHWQGAAAEIPIAKRGTEQTTNLQRAYVVNNIGHVEITLGGKGRIKSHSILFASIILVFGAILIKKDYVAVKITSAIVSFLGLVFSATMMRRGLNRF</sequence>
<protein>
    <submittedName>
        <fullName evidence="2">Uncharacterized protein</fullName>
    </submittedName>
</protein>
<name>A0AAV9W0S4_9PEZI</name>
<dbReference type="EMBL" id="JAVHJL010000007">
    <property type="protein sequence ID" value="KAK6500066.1"/>
    <property type="molecule type" value="Genomic_DNA"/>
</dbReference>
<dbReference type="Proteomes" id="UP001370758">
    <property type="component" value="Unassembled WGS sequence"/>
</dbReference>